<proteinExistence type="inferred from homology"/>
<dbReference type="AlphaFoldDB" id="A0A3S5Y8A6"/>
<evidence type="ECO:0000313" key="5">
    <source>
        <dbReference type="EMBL" id="CBH48786.1"/>
    </source>
</evidence>
<evidence type="ECO:0000256" key="1">
    <source>
        <dbReference type="ARBA" id="ARBA00022729"/>
    </source>
</evidence>
<evidence type="ECO:0000256" key="3">
    <source>
        <dbReference type="SAM" id="MobiDB-lite"/>
    </source>
</evidence>
<sequence>MFDPRMCSTENVKDKHLKLRKMTIAGVAIAAALTMTACSDDSGSTERTTAQQTTTTAAATPTLAPPTAAELNAALATAFDESVPVEQKAQLVQGAEADPELINQVAKAAKDAGATINVVDVTPTGDDTVTAGVELVINGQNNPATVDFVAEDGVWKMSKSYACQLVTMAQLSSPACPA</sequence>
<dbReference type="InterPro" id="IPR058644">
    <property type="entry name" value="Mtb12-like_C"/>
</dbReference>
<dbReference type="Pfam" id="PF26580">
    <property type="entry name" value="Mtb12_C"/>
    <property type="match status" value="1"/>
</dbReference>
<gene>
    <name evidence="5" type="ordered locus">REQ_27660</name>
</gene>
<accession>A0A3S5Y8A6</accession>
<comment type="similarity">
    <text evidence="2">Belongs to the MTB12 family.</text>
</comment>
<dbReference type="Proteomes" id="UP001154400">
    <property type="component" value="Chromosome"/>
</dbReference>
<feature type="domain" description="Low molecular weight antigen MTB12-like C-terminal" evidence="4">
    <location>
        <begin position="65"/>
        <end position="172"/>
    </location>
</feature>
<dbReference type="EMBL" id="FN563149">
    <property type="protein sequence ID" value="CBH48786.1"/>
    <property type="molecule type" value="Genomic_DNA"/>
</dbReference>
<evidence type="ECO:0000259" key="4">
    <source>
        <dbReference type="Pfam" id="PF26580"/>
    </source>
</evidence>
<dbReference type="KEGG" id="req:REQ_27660"/>
<evidence type="ECO:0000256" key="2">
    <source>
        <dbReference type="ARBA" id="ARBA00093774"/>
    </source>
</evidence>
<keyword evidence="1" id="KW-0732">Signal</keyword>
<evidence type="ECO:0000313" key="6">
    <source>
        <dbReference type="Proteomes" id="UP000006892"/>
    </source>
</evidence>
<name>A0A3S5Y8A6_RHOH1</name>
<feature type="compositionally biased region" description="Low complexity" evidence="3">
    <location>
        <begin position="45"/>
        <end position="59"/>
    </location>
</feature>
<reference evidence="5" key="1">
    <citation type="journal article" date="2010" name="PLoS Genet.">
        <title>The genome of a pathogenic rhodococcus: cooptive virulence underpinned by key gene acquisitions.</title>
        <authorList>
            <person name="Letek M."/>
            <person name="Gonzalez P."/>
            <person name="Macarthur I."/>
            <person name="Rodriguez H."/>
            <person name="Freeman T.C."/>
            <person name="Valero-Rello A."/>
            <person name="Blanco M."/>
            <person name="Buckley T."/>
            <person name="Cherevach I."/>
            <person name="Fahey R."/>
            <person name="Hapeshi A."/>
            <person name="Holdstock J."/>
            <person name="Leadon D."/>
            <person name="Navas J."/>
            <person name="Ocampo A."/>
            <person name="Quail M.A."/>
            <person name="Sanders M."/>
            <person name="Scortti M.M."/>
            <person name="Prescott J.F."/>
            <person name="Fogarty U."/>
            <person name="Meijer W.G."/>
            <person name="Parkhill J."/>
            <person name="Bentley S.D."/>
            <person name="Vazquez-Boland J.A."/>
        </authorList>
    </citation>
    <scope>NUCLEOTIDE SEQUENCE [LARGE SCALE GENOMIC DNA]</scope>
    <source>
        <strain evidence="5 6">103S</strain>
    </source>
</reference>
<protein>
    <submittedName>
        <fullName evidence="5">Lipoprotein</fullName>
    </submittedName>
</protein>
<organism evidence="5">
    <name type="scientific">Rhodococcus hoagii (strain 103S)</name>
    <name type="common">Rhodococcus equi</name>
    <dbReference type="NCBI Taxonomy" id="685727"/>
    <lineage>
        <taxon>Bacteria</taxon>
        <taxon>Bacillati</taxon>
        <taxon>Actinomycetota</taxon>
        <taxon>Actinomycetes</taxon>
        <taxon>Mycobacteriales</taxon>
        <taxon>Nocardiaceae</taxon>
        <taxon>Prescottella</taxon>
    </lineage>
</organism>
<keyword evidence="5" id="KW-0449">Lipoprotein</keyword>
<feature type="region of interest" description="Disordered" evidence="3">
    <location>
        <begin position="38"/>
        <end position="59"/>
    </location>
</feature>